<protein>
    <submittedName>
        <fullName evidence="1">Uncharacterized protein</fullName>
    </submittedName>
</protein>
<name>A0A0A9HP84_ARUDO</name>
<evidence type="ECO:0000313" key="1">
    <source>
        <dbReference type="EMBL" id="JAE36686.1"/>
    </source>
</evidence>
<dbReference type="EMBL" id="GBRH01161210">
    <property type="protein sequence ID" value="JAE36686.1"/>
    <property type="molecule type" value="Transcribed_RNA"/>
</dbReference>
<proteinExistence type="predicted"/>
<sequence>MAGRWEQRANNAFTSKRAIGIGCMERPCGLHHAIGGVRRTDLAAAASNRIADGRGQRAPWIGGRRARVEGGEASRQQFAAGGGEA</sequence>
<dbReference type="AlphaFoldDB" id="A0A0A9HP84"/>
<reference evidence="1" key="2">
    <citation type="journal article" date="2015" name="Data Brief">
        <title>Shoot transcriptome of the giant reed, Arundo donax.</title>
        <authorList>
            <person name="Barrero R.A."/>
            <person name="Guerrero F.D."/>
            <person name="Moolhuijzen P."/>
            <person name="Goolsby J.A."/>
            <person name="Tidwell J."/>
            <person name="Bellgard S.E."/>
            <person name="Bellgard M.I."/>
        </authorList>
    </citation>
    <scope>NUCLEOTIDE SEQUENCE</scope>
    <source>
        <tissue evidence="1">Shoot tissue taken approximately 20 cm above the soil surface</tissue>
    </source>
</reference>
<organism evidence="1">
    <name type="scientific">Arundo donax</name>
    <name type="common">Giant reed</name>
    <name type="synonym">Donax arundinaceus</name>
    <dbReference type="NCBI Taxonomy" id="35708"/>
    <lineage>
        <taxon>Eukaryota</taxon>
        <taxon>Viridiplantae</taxon>
        <taxon>Streptophyta</taxon>
        <taxon>Embryophyta</taxon>
        <taxon>Tracheophyta</taxon>
        <taxon>Spermatophyta</taxon>
        <taxon>Magnoliopsida</taxon>
        <taxon>Liliopsida</taxon>
        <taxon>Poales</taxon>
        <taxon>Poaceae</taxon>
        <taxon>PACMAD clade</taxon>
        <taxon>Arundinoideae</taxon>
        <taxon>Arundineae</taxon>
        <taxon>Arundo</taxon>
    </lineage>
</organism>
<reference evidence="1" key="1">
    <citation type="submission" date="2014-09" db="EMBL/GenBank/DDBJ databases">
        <authorList>
            <person name="Magalhaes I.L.F."/>
            <person name="Oliveira U."/>
            <person name="Santos F.R."/>
            <person name="Vidigal T.H.D.A."/>
            <person name="Brescovit A.D."/>
            <person name="Santos A.J."/>
        </authorList>
    </citation>
    <scope>NUCLEOTIDE SEQUENCE</scope>
    <source>
        <tissue evidence="1">Shoot tissue taken approximately 20 cm above the soil surface</tissue>
    </source>
</reference>
<accession>A0A0A9HP84</accession>